<proteinExistence type="inferred from homology"/>
<keyword evidence="3" id="KW-0813">Transport</keyword>
<evidence type="ECO:0000256" key="7">
    <source>
        <dbReference type="ARBA" id="ARBA00023136"/>
    </source>
</evidence>
<feature type="transmembrane region" description="Helical" evidence="9">
    <location>
        <begin position="152"/>
        <end position="172"/>
    </location>
</feature>
<evidence type="ECO:0000256" key="3">
    <source>
        <dbReference type="ARBA" id="ARBA00022448"/>
    </source>
</evidence>
<protein>
    <submittedName>
        <fullName evidence="12">Cobalt-zinc-cadmium efflux system protein</fullName>
    </submittedName>
</protein>
<dbReference type="STRING" id="29539.SAMN02745716_0058"/>
<dbReference type="Gene3D" id="1.20.1510.10">
    <property type="entry name" value="Cation efflux protein transmembrane domain"/>
    <property type="match status" value="1"/>
</dbReference>
<evidence type="ECO:0000256" key="1">
    <source>
        <dbReference type="ARBA" id="ARBA00004141"/>
    </source>
</evidence>
<dbReference type="PANTHER" id="PTHR11562:SF17">
    <property type="entry name" value="RE54080P-RELATED"/>
    <property type="match status" value="1"/>
</dbReference>
<dbReference type="Pfam" id="PF16916">
    <property type="entry name" value="ZT_dimer"/>
    <property type="match status" value="1"/>
</dbReference>
<dbReference type="InterPro" id="IPR027470">
    <property type="entry name" value="Cation_efflux_CTD"/>
</dbReference>
<keyword evidence="7 9" id="KW-0472">Membrane</keyword>
<evidence type="ECO:0000256" key="8">
    <source>
        <dbReference type="SAM" id="MobiDB-lite"/>
    </source>
</evidence>
<comment type="subcellular location">
    <subcellularLocation>
        <location evidence="1">Membrane</location>
        <topology evidence="1">Multi-pass membrane protein</topology>
    </subcellularLocation>
</comment>
<keyword evidence="5 9" id="KW-1133">Transmembrane helix</keyword>
<evidence type="ECO:0000313" key="12">
    <source>
        <dbReference type="EMBL" id="SEH10211.1"/>
    </source>
</evidence>
<dbReference type="EMBL" id="FNWJ01000001">
    <property type="protein sequence ID" value="SEH10211.1"/>
    <property type="molecule type" value="Genomic_DNA"/>
</dbReference>
<feature type="transmembrane region" description="Helical" evidence="9">
    <location>
        <begin position="123"/>
        <end position="140"/>
    </location>
</feature>
<evidence type="ECO:0000259" key="11">
    <source>
        <dbReference type="Pfam" id="PF16916"/>
    </source>
</evidence>
<evidence type="ECO:0000256" key="4">
    <source>
        <dbReference type="ARBA" id="ARBA00022692"/>
    </source>
</evidence>
<dbReference type="NCBIfam" id="TIGR01297">
    <property type="entry name" value="CDF"/>
    <property type="match status" value="1"/>
</dbReference>
<feature type="transmembrane region" description="Helical" evidence="9">
    <location>
        <begin position="193"/>
        <end position="210"/>
    </location>
</feature>
<feature type="region of interest" description="Disordered" evidence="8">
    <location>
        <begin position="1"/>
        <end position="33"/>
    </location>
</feature>
<keyword evidence="4 9" id="KW-0812">Transmembrane</keyword>
<feature type="domain" description="Cation efflux protein cytoplasmic" evidence="11">
    <location>
        <begin position="252"/>
        <end position="320"/>
    </location>
</feature>
<evidence type="ECO:0000313" key="13">
    <source>
        <dbReference type="Proteomes" id="UP000222056"/>
    </source>
</evidence>
<feature type="region of interest" description="Disordered" evidence="8">
    <location>
        <begin position="330"/>
        <end position="349"/>
    </location>
</feature>
<keyword evidence="6" id="KW-0406">Ion transport</keyword>
<name>A0A1H6FHA6_THEAL</name>
<dbReference type="SUPFAM" id="SSF161111">
    <property type="entry name" value="Cation efflux protein transmembrane domain-like"/>
    <property type="match status" value="1"/>
</dbReference>
<accession>A0A1H6FHA6</accession>
<reference evidence="13" key="1">
    <citation type="submission" date="2016-10" db="EMBL/GenBank/DDBJ databases">
        <authorList>
            <person name="Varghese N."/>
            <person name="Submissions S."/>
        </authorList>
    </citation>
    <scope>NUCLEOTIDE SEQUENCE [LARGE SCALE GENOMIC DNA]</scope>
    <source>
        <strain evidence="13">ATCC 35263</strain>
    </source>
</reference>
<evidence type="ECO:0000256" key="6">
    <source>
        <dbReference type="ARBA" id="ARBA00023065"/>
    </source>
</evidence>
<dbReference type="InterPro" id="IPR050681">
    <property type="entry name" value="CDF/SLC30A"/>
</dbReference>
<feature type="compositionally biased region" description="Basic and acidic residues" evidence="8">
    <location>
        <begin position="1"/>
        <end position="10"/>
    </location>
</feature>
<dbReference type="InterPro" id="IPR027469">
    <property type="entry name" value="Cation_efflux_TMD_sf"/>
</dbReference>
<feature type="transmembrane region" description="Helical" evidence="9">
    <location>
        <begin position="51"/>
        <end position="78"/>
    </location>
</feature>
<evidence type="ECO:0000256" key="2">
    <source>
        <dbReference type="ARBA" id="ARBA00008873"/>
    </source>
</evidence>
<dbReference type="SUPFAM" id="SSF160240">
    <property type="entry name" value="Cation efflux protein cytoplasmic domain-like"/>
    <property type="match status" value="1"/>
</dbReference>
<keyword evidence="13" id="KW-1185">Reference proteome</keyword>
<evidence type="ECO:0000259" key="10">
    <source>
        <dbReference type="Pfam" id="PF01545"/>
    </source>
</evidence>
<dbReference type="Pfam" id="PF01545">
    <property type="entry name" value="Cation_efflux"/>
    <property type="match status" value="1"/>
</dbReference>
<comment type="similarity">
    <text evidence="2">Belongs to the cation diffusion facilitator (CDF) transporter (TC 2.A.4) family. SLC30A subfamily.</text>
</comment>
<dbReference type="Proteomes" id="UP000222056">
    <property type="component" value="Unassembled WGS sequence"/>
</dbReference>
<dbReference type="AlphaFoldDB" id="A0A1H6FHA6"/>
<evidence type="ECO:0000256" key="5">
    <source>
        <dbReference type="ARBA" id="ARBA00022989"/>
    </source>
</evidence>
<dbReference type="InterPro" id="IPR058533">
    <property type="entry name" value="Cation_efflux_TM"/>
</dbReference>
<dbReference type="InterPro" id="IPR002524">
    <property type="entry name" value="Cation_efflux"/>
</dbReference>
<sequence length="349" mass="37309">MRDVQRHDSAHSPGHRQWPAHGHHAHRRDHADHGQHIHLHDLSRVGDRRRLALVLGLLLGFMVAEVVAAVVAGSLALLSDAAHILTDFSALALALIAARLAAKPPQGGYTFGLRRAEIISAQLNGLTLVGLALVILYEAVRRVIEPPPIDGPIVVATAFAGVLVSLACVRLLTGVGRRSLNVEGAFQHVLTDLYAFVATAISGLLVWFADFTRADGLAAALVAALMLRSGWRLVRESAHVLLEGAPRDVAPAAVVETLAAHPDVIDVHDVHVWEVTSGFPALSAHVLVRAGADCHAIRRELARRVRERFGIEHSTLQVDHVAEPGRGLSIELAQGQSVPRTPEGGAPDP</sequence>
<dbReference type="GO" id="GO:0005886">
    <property type="term" value="C:plasma membrane"/>
    <property type="evidence" value="ECO:0007669"/>
    <property type="project" value="TreeGrafter"/>
</dbReference>
<dbReference type="GO" id="GO:0005385">
    <property type="term" value="F:zinc ion transmembrane transporter activity"/>
    <property type="evidence" value="ECO:0007669"/>
    <property type="project" value="TreeGrafter"/>
</dbReference>
<organism evidence="12 13">
    <name type="scientific">Thermoleophilum album</name>
    <dbReference type="NCBI Taxonomy" id="29539"/>
    <lineage>
        <taxon>Bacteria</taxon>
        <taxon>Bacillati</taxon>
        <taxon>Actinomycetota</taxon>
        <taxon>Thermoleophilia</taxon>
        <taxon>Thermoleophilales</taxon>
        <taxon>Thermoleophilaceae</taxon>
        <taxon>Thermoleophilum</taxon>
    </lineage>
</organism>
<dbReference type="RefSeq" id="WP_218138148.1">
    <property type="nucleotide sequence ID" value="NZ_FNWJ01000001.1"/>
</dbReference>
<feature type="domain" description="Cation efflux protein transmembrane" evidence="10">
    <location>
        <begin position="53"/>
        <end position="242"/>
    </location>
</feature>
<dbReference type="InterPro" id="IPR036837">
    <property type="entry name" value="Cation_efflux_CTD_sf"/>
</dbReference>
<evidence type="ECO:0000256" key="9">
    <source>
        <dbReference type="SAM" id="Phobius"/>
    </source>
</evidence>
<dbReference type="PANTHER" id="PTHR11562">
    <property type="entry name" value="CATION EFFLUX PROTEIN/ ZINC TRANSPORTER"/>
    <property type="match status" value="1"/>
</dbReference>
<gene>
    <name evidence="12" type="ORF">SAMN02745716_0058</name>
</gene>